<dbReference type="PROSITE" id="PS50011">
    <property type="entry name" value="PROTEIN_KINASE_DOM"/>
    <property type="match status" value="1"/>
</dbReference>
<dbReference type="EMBL" id="HG001949">
    <property type="protein sequence ID" value="CDF38623.1"/>
    <property type="molecule type" value="Genomic_DNA"/>
</dbReference>
<feature type="region of interest" description="Disordered" evidence="10">
    <location>
        <begin position="1"/>
        <end position="24"/>
    </location>
</feature>
<keyword evidence="12" id="KW-0723">Serine/threonine-protein kinase</keyword>
<sequence>MGGNSVKEAGEEQSKVKESNSSILSTSDGVDVEILMSDLSMATAISPSNLRSPEAVKQHAVAKNSQCQGSQPKKAIDFEVAYGEDDAFLVEEATRKDFSQTQQSPVDIPGLHENLILGAVQMSASNEDQLNLNTEQKGLHKTEEKQTPDLKRGRSRKRPPPLLSPGDGKSTSDPASDWSQTGVFGMDGGFTTGGFKITSEGMVGKPPIATREDSDPHNEGDIPQSAANLVIVRSLKEFRAGPTIGAGAAGRVYLAEHMPSKRTMAMKVVNVYDKEKRNQLLKELETLSTHVSRYLVRFYGAFYDGSGAVHIALEFMDHGCLSTFVHRVGPIPERVVQMIALDCLRGLRFLHRHHVLHRDFKTANILLSRRLCCAKLSDFGLARDLNPGVSRVETFVGTVAYMSPERLQGSKYTYASDIWALGVSLVECLLGRYPFNKPQSYFDYIEETMTTNMWSGLRQSGISVSDDAKDFVKHCTFTDPNRRSDTNELIDHPWLRGVAKDTEVFGSWLDHCRIRSMAVPARGQGKR</sequence>
<feature type="region of interest" description="Disordered" evidence="10">
    <location>
        <begin position="50"/>
        <end position="72"/>
    </location>
</feature>
<evidence type="ECO:0000256" key="10">
    <source>
        <dbReference type="SAM" id="MobiDB-lite"/>
    </source>
</evidence>
<accession>R7QLH9</accession>
<evidence type="ECO:0000256" key="5">
    <source>
        <dbReference type="ARBA" id="ARBA00038035"/>
    </source>
</evidence>
<dbReference type="Gramene" id="CDF38623">
    <property type="protein sequence ID" value="CDF38623"/>
    <property type="gene ID" value="CHC_T00008994001"/>
</dbReference>
<dbReference type="Gene3D" id="3.30.200.20">
    <property type="entry name" value="Phosphorylase Kinase, domain 1"/>
    <property type="match status" value="1"/>
</dbReference>
<keyword evidence="2" id="KW-0547">Nucleotide-binding</keyword>
<dbReference type="PANTHER" id="PTHR48013">
    <property type="entry name" value="DUAL SPECIFICITY MITOGEN-ACTIVATED PROTEIN KINASE KINASE 5-RELATED"/>
    <property type="match status" value="1"/>
</dbReference>
<dbReference type="AlphaFoldDB" id="R7QLH9"/>
<name>R7QLH9_CHOCR</name>
<keyword evidence="1" id="KW-0808">Transferase</keyword>
<evidence type="ECO:0000256" key="1">
    <source>
        <dbReference type="ARBA" id="ARBA00022679"/>
    </source>
</evidence>
<feature type="compositionally biased region" description="Basic and acidic residues" evidence="10">
    <location>
        <begin position="8"/>
        <end position="18"/>
    </location>
</feature>
<evidence type="ECO:0000256" key="3">
    <source>
        <dbReference type="ARBA" id="ARBA00022777"/>
    </source>
</evidence>
<evidence type="ECO:0000313" key="12">
    <source>
        <dbReference type="EMBL" id="CDF38623.1"/>
    </source>
</evidence>
<dbReference type="SUPFAM" id="SSF56112">
    <property type="entry name" value="Protein kinase-like (PK-like)"/>
    <property type="match status" value="1"/>
</dbReference>
<feature type="compositionally biased region" description="Basic and acidic residues" evidence="10">
    <location>
        <begin position="137"/>
        <end position="152"/>
    </location>
</feature>
<dbReference type="InterPro" id="IPR000719">
    <property type="entry name" value="Prot_kinase_dom"/>
</dbReference>
<dbReference type="PANTHER" id="PTHR48013:SF9">
    <property type="entry name" value="DUAL SPECIFICITY MITOGEN-ACTIVATED PROTEIN KINASE KINASE 5"/>
    <property type="match status" value="1"/>
</dbReference>
<dbReference type="Proteomes" id="UP000012073">
    <property type="component" value="Unassembled WGS sequence"/>
</dbReference>
<evidence type="ECO:0000256" key="7">
    <source>
        <dbReference type="ARBA" id="ARBA00049014"/>
    </source>
</evidence>
<dbReference type="Pfam" id="PF00069">
    <property type="entry name" value="Pkinase"/>
    <property type="match status" value="1"/>
</dbReference>
<dbReference type="STRING" id="2769.R7QLH9"/>
<evidence type="ECO:0000256" key="2">
    <source>
        <dbReference type="ARBA" id="ARBA00022741"/>
    </source>
</evidence>
<evidence type="ECO:0000256" key="6">
    <source>
        <dbReference type="ARBA" id="ARBA00038999"/>
    </source>
</evidence>
<organism evidence="12 13">
    <name type="scientific">Chondrus crispus</name>
    <name type="common">Carrageen Irish moss</name>
    <name type="synonym">Polymorpha crispa</name>
    <dbReference type="NCBI Taxonomy" id="2769"/>
    <lineage>
        <taxon>Eukaryota</taxon>
        <taxon>Rhodophyta</taxon>
        <taxon>Florideophyceae</taxon>
        <taxon>Rhodymeniophycidae</taxon>
        <taxon>Gigartinales</taxon>
        <taxon>Gigartinaceae</taxon>
        <taxon>Chondrus</taxon>
    </lineage>
</organism>
<feature type="domain" description="Protein kinase" evidence="11">
    <location>
        <begin position="238"/>
        <end position="495"/>
    </location>
</feature>
<gene>
    <name evidence="12" type="ORF">CHC_T00008994001</name>
</gene>
<dbReference type="InterPro" id="IPR008271">
    <property type="entry name" value="Ser/Thr_kinase_AS"/>
</dbReference>
<dbReference type="GeneID" id="17326240"/>
<evidence type="ECO:0000259" key="11">
    <source>
        <dbReference type="PROSITE" id="PS50011"/>
    </source>
</evidence>
<dbReference type="KEGG" id="ccp:CHC_T00008994001"/>
<keyword evidence="13" id="KW-1185">Reference proteome</keyword>
<dbReference type="GO" id="GO:0004708">
    <property type="term" value="F:MAP kinase kinase activity"/>
    <property type="evidence" value="ECO:0007669"/>
    <property type="project" value="UniProtKB-EC"/>
</dbReference>
<dbReference type="GO" id="GO:0004674">
    <property type="term" value="F:protein serine/threonine kinase activity"/>
    <property type="evidence" value="ECO:0007669"/>
    <property type="project" value="UniProtKB-KW"/>
</dbReference>
<protein>
    <recommendedName>
        <fullName evidence="6">mitogen-activated protein kinase kinase</fullName>
        <ecNumber evidence="6">2.7.12.2</ecNumber>
    </recommendedName>
</protein>
<dbReference type="InterPro" id="IPR011009">
    <property type="entry name" value="Kinase-like_dom_sf"/>
</dbReference>
<dbReference type="PROSITE" id="PS00108">
    <property type="entry name" value="PROTEIN_KINASE_ST"/>
    <property type="match status" value="1"/>
</dbReference>
<keyword evidence="3 12" id="KW-0418">Kinase</keyword>
<dbReference type="GO" id="GO:0005524">
    <property type="term" value="F:ATP binding"/>
    <property type="evidence" value="ECO:0007669"/>
    <property type="project" value="UniProtKB-KW"/>
</dbReference>
<evidence type="ECO:0000256" key="8">
    <source>
        <dbReference type="ARBA" id="ARBA00049299"/>
    </source>
</evidence>
<reference evidence="13" key="1">
    <citation type="journal article" date="2013" name="Proc. Natl. Acad. Sci. U.S.A.">
        <title>Genome structure and metabolic features in the red seaweed Chondrus crispus shed light on evolution of the Archaeplastida.</title>
        <authorList>
            <person name="Collen J."/>
            <person name="Porcel B."/>
            <person name="Carre W."/>
            <person name="Ball S.G."/>
            <person name="Chaparro C."/>
            <person name="Tonon T."/>
            <person name="Barbeyron T."/>
            <person name="Michel G."/>
            <person name="Noel B."/>
            <person name="Valentin K."/>
            <person name="Elias M."/>
            <person name="Artiguenave F."/>
            <person name="Arun A."/>
            <person name="Aury J.M."/>
            <person name="Barbosa-Neto J.F."/>
            <person name="Bothwell J.H."/>
            <person name="Bouget F.Y."/>
            <person name="Brillet L."/>
            <person name="Cabello-Hurtado F."/>
            <person name="Capella-Gutierrez S."/>
            <person name="Charrier B."/>
            <person name="Cladiere L."/>
            <person name="Cock J.M."/>
            <person name="Coelho S.M."/>
            <person name="Colleoni C."/>
            <person name="Czjzek M."/>
            <person name="Da Silva C."/>
            <person name="Delage L."/>
            <person name="Denoeud F."/>
            <person name="Deschamps P."/>
            <person name="Dittami S.M."/>
            <person name="Gabaldon T."/>
            <person name="Gachon C.M."/>
            <person name="Groisillier A."/>
            <person name="Herve C."/>
            <person name="Jabbari K."/>
            <person name="Katinka M."/>
            <person name="Kloareg B."/>
            <person name="Kowalczyk N."/>
            <person name="Labadie K."/>
            <person name="Leblanc C."/>
            <person name="Lopez P.J."/>
            <person name="McLachlan D.H."/>
            <person name="Meslet-Cladiere L."/>
            <person name="Moustafa A."/>
            <person name="Nehr Z."/>
            <person name="Nyvall Collen P."/>
            <person name="Panaud O."/>
            <person name="Partensky F."/>
            <person name="Poulain J."/>
            <person name="Rensing S.A."/>
            <person name="Rousvoal S."/>
            <person name="Samson G."/>
            <person name="Symeonidi A."/>
            <person name="Weissenbach J."/>
            <person name="Zambounis A."/>
            <person name="Wincker P."/>
            <person name="Boyen C."/>
        </authorList>
    </citation>
    <scope>NUCLEOTIDE SEQUENCE [LARGE SCALE GENOMIC DNA]</scope>
    <source>
        <strain evidence="13">cv. Stackhouse</strain>
    </source>
</reference>
<evidence type="ECO:0000256" key="4">
    <source>
        <dbReference type="ARBA" id="ARBA00022840"/>
    </source>
</evidence>
<comment type="catalytic activity">
    <reaction evidence="9">
        <text>L-tyrosyl-[protein] + ATP = O-phospho-L-tyrosyl-[protein] + ADP + H(+)</text>
        <dbReference type="Rhea" id="RHEA:10596"/>
        <dbReference type="Rhea" id="RHEA-COMP:10136"/>
        <dbReference type="Rhea" id="RHEA-COMP:20101"/>
        <dbReference type="ChEBI" id="CHEBI:15378"/>
        <dbReference type="ChEBI" id="CHEBI:30616"/>
        <dbReference type="ChEBI" id="CHEBI:46858"/>
        <dbReference type="ChEBI" id="CHEBI:61978"/>
        <dbReference type="ChEBI" id="CHEBI:456216"/>
        <dbReference type="EC" id="2.7.12.2"/>
    </reaction>
</comment>
<feature type="compositionally biased region" description="Polar residues" evidence="10">
    <location>
        <begin position="169"/>
        <end position="180"/>
    </location>
</feature>
<feature type="region of interest" description="Disordered" evidence="10">
    <location>
        <begin position="134"/>
        <end position="184"/>
    </location>
</feature>
<comment type="catalytic activity">
    <reaction evidence="7">
        <text>L-seryl-[protein] + ATP = O-phospho-L-seryl-[protein] + ADP + H(+)</text>
        <dbReference type="Rhea" id="RHEA:17989"/>
        <dbReference type="Rhea" id="RHEA-COMP:9863"/>
        <dbReference type="Rhea" id="RHEA-COMP:11604"/>
        <dbReference type="ChEBI" id="CHEBI:15378"/>
        <dbReference type="ChEBI" id="CHEBI:29999"/>
        <dbReference type="ChEBI" id="CHEBI:30616"/>
        <dbReference type="ChEBI" id="CHEBI:83421"/>
        <dbReference type="ChEBI" id="CHEBI:456216"/>
        <dbReference type="EC" id="2.7.12.2"/>
    </reaction>
</comment>
<comment type="catalytic activity">
    <reaction evidence="8">
        <text>L-threonyl-[protein] + ATP = O-phospho-L-threonyl-[protein] + ADP + H(+)</text>
        <dbReference type="Rhea" id="RHEA:46608"/>
        <dbReference type="Rhea" id="RHEA-COMP:11060"/>
        <dbReference type="Rhea" id="RHEA-COMP:11605"/>
        <dbReference type="ChEBI" id="CHEBI:15378"/>
        <dbReference type="ChEBI" id="CHEBI:30013"/>
        <dbReference type="ChEBI" id="CHEBI:30616"/>
        <dbReference type="ChEBI" id="CHEBI:61977"/>
        <dbReference type="ChEBI" id="CHEBI:456216"/>
        <dbReference type="EC" id="2.7.12.2"/>
    </reaction>
</comment>
<comment type="similarity">
    <text evidence="5">Belongs to the protein kinase superfamily. STE Ser/Thr protein kinase family. MAP kinase kinase subfamily.</text>
</comment>
<dbReference type="OrthoDB" id="4817at2759"/>
<dbReference type="RefSeq" id="XP_005718528.1">
    <property type="nucleotide sequence ID" value="XM_005718471.1"/>
</dbReference>
<dbReference type="OMA" id="HIALEFM"/>
<dbReference type="Gene3D" id="1.10.510.10">
    <property type="entry name" value="Transferase(Phosphotransferase) domain 1"/>
    <property type="match status" value="1"/>
</dbReference>
<keyword evidence="4" id="KW-0067">ATP-binding</keyword>
<dbReference type="EC" id="2.7.12.2" evidence="6"/>
<proteinExistence type="inferred from homology"/>
<dbReference type="PhylomeDB" id="R7QLH9"/>
<evidence type="ECO:0000313" key="13">
    <source>
        <dbReference type="Proteomes" id="UP000012073"/>
    </source>
</evidence>
<evidence type="ECO:0000256" key="9">
    <source>
        <dbReference type="ARBA" id="ARBA00051693"/>
    </source>
</evidence>